<name>A0ACB7EZC8_NIBAL</name>
<protein>
    <submittedName>
        <fullName evidence="1">Uncharacterized protein</fullName>
    </submittedName>
</protein>
<accession>A0ACB7EZC8</accession>
<gene>
    <name evidence="1" type="ORF">GBF38_008566</name>
</gene>
<sequence length="91" mass="10305">MELHEQQGNVCELLEDRRDENIYLDEVDGAAGFTGRLPPGARFFSSFIISNEAKPSMRPRTQKYLPRASPLRSPPPFMYDASPPSLMGNQY</sequence>
<dbReference type="EMBL" id="CM024790">
    <property type="protein sequence ID" value="KAG8007294.1"/>
    <property type="molecule type" value="Genomic_DNA"/>
</dbReference>
<evidence type="ECO:0000313" key="1">
    <source>
        <dbReference type="EMBL" id="KAG8007294.1"/>
    </source>
</evidence>
<evidence type="ECO:0000313" key="2">
    <source>
        <dbReference type="Proteomes" id="UP000805704"/>
    </source>
</evidence>
<organism evidence="1 2">
    <name type="scientific">Nibea albiflora</name>
    <name type="common">Yellow drum</name>
    <name type="synonym">Corvina albiflora</name>
    <dbReference type="NCBI Taxonomy" id="240163"/>
    <lineage>
        <taxon>Eukaryota</taxon>
        <taxon>Metazoa</taxon>
        <taxon>Chordata</taxon>
        <taxon>Craniata</taxon>
        <taxon>Vertebrata</taxon>
        <taxon>Euteleostomi</taxon>
        <taxon>Actinopterygii</taxon>
        <taxon>Neopterygii</taxon>
        <taxon>Teleostei</taxon>
        <taxon>Neoteleostei</taxon>
        <taxon>Acanthomorphata</taxon>
        <taxon>Eupercaria</taxon>
        <taxon>Sciaenidae</taxon>
        <taxon>Nibea</taxon>
    </lineage>
</organism>
<keyword evidence="2" id="KW-1185">Reference proteome</keyword>
<proteinExistence type="predicted"/>
<dbReference type="Proteomes" id="UP000805704">
    <property type="component" value="Chromosome 2"/>
</dbReference>
<reference evidence="1" key="1">
    <citation type="submission" date="2020-04" db="EMBL/GenBank/DDBJ databases">
        <title>A chromosome-scale assembly and high-density genetic map of the yellow drum (Nibea albiflora) genome.</title>
        <authorList>
            <person name="Xu D."/>
            <person name="Zhang W."/>
            <person name="Chen R."/>
            <person name="Tan P."/>
            <person name="Wang L."/>
            <person name="Song H."/>
            <person name="Tian L."/>
            <person name="Zhu Q."/>
            <person name="Wang B."/>
        </authorList>
    </citation>
    <scope>NUCLEOTIDE SEQUENCE</scope>
    <source>
        <strain evidence="1">ZJHYS-2018</strain>
    </source>
</reference>
<comment type="caution">
    <text evidence="1">The sequence shown here is derived from an EMBL/GenBank/DDBJ whole genome shotgun (WGS) entry which is preliminary data.</text>
</comment>